<reference evidence="2 3" key="1">
    <citation type="submission" date="2017-06" db="EMBL/GenBank/DDBJ databases">
        <authorList>
            <person name="Kim H.J."/>
            <person name="Triplett B.A."/>
        </authorList>
    </citation>
    <scope>NUCLEOTIDE SEQUENCE [LARGE SCALE GENOMIC DNA]</scope>
    <source>
        <strain evidence="2 3">DSM 19307</strain>
    </source>
</reference>
<dbReference type="Proteomes" id="UP000198393">
    <property type="component" value="Unassembled WGS sequence"/>
</dbReference>
<protein>
    <submittedName>
        <fullName evidence="2">Uncharacterized protein</fullName>
    </submittedName>
</protein>
<keyword evidence="3" id="KW-1185">Reference proteome</keyword>
<sequence length="177" mass="20292">MKKWSSDRWISIVAIVASLGTLFTIIYQTDIFRKQQYASVLPYLELWNSSNNDSYRLILINNGIGPAFIEEVSILYKDSVYQLDPAEFTRNVVDPIDTITRFGHSNIRKGRLVPAGTQINLVQALDDSTNATKLWSWFSGGDTTRVHRPEIEIIYASVYGERWKIQKYGTDQPIKLD</sequence>
<evidence type="ECO:0000313" key="3">
    <source>
        <dbReference type="Proteomes" id="UP000198393"/>
    </source>
</evidence>
<dbReference type="EMBL" id="FZPD01000002">
    <property type="protein sequence ID" value="SNS82074.1"/>
    <property type="molecule type" value="Genomic_DNA"/>
</dbReference>
<dbReference type="AlphaFoldDB" id="A0A239HP93"/>
<accession>A0A239HP93</accession>
<name>A0A239HP93_EKHLU</name>
<keyword evidence="1" id="KW-1133">Transmembrane helix</keyword>
<proteinExistence type="predicted"/>
<dbReference type="OrthoDB" id="763750at2"/>
<keyword evidence="1" id="KW-0812">Transmembrane</keyword>
<keyword evidence="1" id="KW-0472">Membrane</keyword>
<dbReference type="RefSeq" id="WP_089356114.1">
    <property type="nucleotide sequence ID" value="NZ_FZPD01000002.1"/>
</dbReference>
<organism evidence="2 3">
    <name type="scientific">Ekhidna lutea</name>
    <dbReference type="NCBI Taxonomy" id="447679"/>
    <lineage>
        <taxon>Bacteria</taxon>
        <taxon>Pseudomonadati</taxon>
        <taxon>Bacteroidota</taxon>
        <taxon>Cytophagia</taxon>
        <taxon>Cytophagales</taxon>
        <taxon>Reichenbachiellaceae</taxon>
        <taxon>Ekhidna</taxon>
    </lineage>
</organism>
<evidence type="ECO:0000313" key="2">
    <source>
        <dbReference type="EMBL" id="SNS82074.1"/>
    </source>
</evidence>
<feature type="transmembrane region" description="Helical" evidence="1">
    <location>
        <begin position="9"/>
        <end position="27"/>
    </location>
</feature>
<evidence type="ECO:0000256" key="1">
    <source>
        <dbReference type="SAM" id="Phobius"/>
    </source>
</evidence>
<gene>
    <name evidence="2" type="ORF">SAMN05421640_1376</name>
</gene>